<dbReference type="CDD" id="cd06170">
    <property type="entry name" value="LuxR_C_like"/>
    <property type="match status" value="1"/>
</dbReference>
<dbReference type="InterPro" id="IPR041664">
    <property type="entry name" value="AAA_16"/>
</dbReference>
<dbReference type="PRINTS" id="PR00038">
    <property type="entry name" value="HTHLUXR"/>
</dbReference>
<dbReference type="PROSITE" id="PS50043">
    <property type="entry name" value="HTH_LUXR_2"/>
    <property type="match status" value="1"/>
</dbReference>
<organism evidence="4 5">
    <name type="scientific">Longispora fulva</name>
    <dbReference type="NCBI Taxonomy" id="619741"/>
    <lineage>
        <taxon>Bacteria</taxon>
        <taxon>Bacillati</taxon>
        <taxon>Actinomycetota</taxon>
        <taxon>Actinomycetes</taxon>
        <taxon>Micromonosporales</taxon>
        <taxon>Micromonosporaceae</taxon>
        <taxon>Longispora</taxon>
    </lineage>
</organism>
<dbReference type="InterPro" id="IPR000792">
    <property type="entry name" value="Tscrpt_reg_LuxR_C"/>
</dbReference>
<dbReference type="PROSITE" id="PS00622">
    <property type="entry name" value="HTH_LUXR_1"/>
    <property type="match status" value="1"/>
</dbReference>
<dbReference type="InterPro" id="IPR027417">
    <property type="entry name" value="P-loop_NTPase"/>
</dbReference>
<dbReference type="InterPro" id="IPR016032">
    <property type="entry name" value="Sig_transdc_resp-reg_C-effctor"/>
</dbReference>
<dbReference type="PANTHER" id="PTHR16305">
    <property type="entry name" value="TESTICULAR SOLUBLE ADENYLYL CYCLASE"/>
    <property type="match status" value="1"/>
</dbReference>
<name>A0A8J7GI20_9ACTN</name>
<evidence type="ECO:0000259" key="3">
    <source>
        <dbReference type="PROSITE" id="PS50043"/>
    </source>
</evidence>
<evidence type="ECO:0000313" key="4">
    <source>
        <dbReference type="EMBL" id="MBG6137032.1"/>
    </source>
</evidence>
<evidence type="ECO:0000256" key="2">
    <source>
        <dbReference type="ARBA" id="ARBA00022840"/>
    </source>
</evidence>
<keyword evidence="5" id="KW-1185">Reference proteome</keyword>
<comment type="caution">
    <text evidence="4">The sequence shown here is derived from an EMBL/GenBank/DDBJ whole genome shotgun (WGS) entry which is preliminary data.</text>
</comment>
<dbReference type="GO" id="GO:0005524">
    <property type="term" value="F:ATP binding"/>
    <property type="evidence" value="ECO:0007669"/>
    <property type="project" value="UniProtKB-KW"/>
</dbReference>
<protein>
    <submittedName>
        <fullName evidence="4">DNA-binding CsgD family transcriptional regulator</fullName>
    </submittedName>
</protein>
<dbReference type="InterPro" id="IPR036388">
    <property type="entry name" value="WH-like_DNA-bd_sf"/>
</dbReference>
<dbReference type="Gene3D" id="1.10.10.10">
    <property type="entry name" value="Winged helix-like DNA-binding domain superfamily/Winged helix DNA-binding domain"/>
    <property type="match status" value="1"/>
</dbReference>
<sequence>MILEREPERATLTGLLDLARAGDGGLAVVVAPAGIGKTTLLADLAATARDRQVRVLAAQGSQFEREFSFGLVRQLFEPLLAGAAESERSALLAGAAGQAAAVLGAADPAAGERGDFAILHGLYWLTANLCQDRPLLLCVDDLQWSDHASVRFLAHLLPRLRDLPVLVLAATRPEDPDADLRPVRQLLADPRGVAVRPGPLGEAAVARLLSERLGRPVGPAFARACHAATQGTPFLVAELGRSLAAAGVEPDDAHVDRVAAIGSAALGHMVSRRLAHLSPGATAFARAMSLVEDNSALADVIAVSGLALAEATDAMTELERADILRAGGPGRVAFDHPLMRSVVYDAQPVGARIAGHALAARVLATAGHEPERVAGHLLRVPAGPVPNPAVTAALRQAAADALTRGSPDSAHAYLRRCLDESLPAAERLALLIDLGALTQQSDMAASADYLGRAADLATDPGDRVRVADMLARALHFVGRNAEAVAVCRAARREPDLSADARQRLDAQLLVLAMADRSITTSGSLAEARLLVPEPGTGGRLLDCIVGVADAFDGRPEATERTLRALRGLDVRTAAHGLEIYLSGCIALLMADHPDGMAVLDGWVAEAHQHGSTVLYAYTKAARGIGWYWRGALAEAEADASDALEIGEASLTDVRPAAAACLANTLMAQGRDEEASMALTRAGVDPGDPDAGFLYTLVESQAALHAARGDAVGASRWAALCGERYAASGGVNPARVAWRSVLAAAQHALGDVGDARRTAAAELDLARRWGAPRTLGRALRVSGLVEGGEAGLALLRASVEVLADSPARLEYATALVDLGAALRRAGRRGDSRPELVRGVEVAEVCGAGPLALRGRRELRAAGSRMRPAAVAGPAALTPSEARVVELAVEGGSNRDIAQALYVTAKTVEVHLSNAYRKLGVSGRRELLTRHRDRPA</sequence>
<keyword evidence="2" id="KW-0067">ATP-binding</keyword>
<keyword evidence="4" id="KW-0238">DNA-binding</keyword>
<dbReference type="SMART" id="SM00421">
    <property type="entry name" value="HTH_LUXR"/>
    <property type="match status" value="1"/>
</dbReference>
<dbReference type="Pfam" id="PF00196">
    <property type="entry name" value="GerE"/>
    <property type="match status" value="1"/>
</dbReference>
<dbReference type="RefSeq" id="WP_197003940.1">
    <property type="nucleotide sequence ID" value="NZ_BONS01000022.1"/>
</dbReference>
<dbReference type="GO" id="GO:0003677">
    <property type="term" value="F:DNA binding"/>
    <property type="evidence" value="ECO:0007669"/>
    <property type="project" value="UniProtKB-KW"/>
</dbReference>
<dbReference type="EMBL" id="JADOUF010000001">
    <property type="protein sequence ID" value="MBG6137032.1"/>
    <property type="molecule type" value="Genomic_DNA"/>
</dbReference>
<dbReference type="SUPFAM" id="SSF52540">
    <property type="entry name" value="P-loop containing nucleoside triphosphate hydrolases"/>
    <property type="match status" value="1"/>
</dbReference>
<keyword evidence="1" id="KW-0547">Nucleotide-binding</keyword>
<dbReference type="Pfam" id="PF13191">
    <property type="entry name" value="AAA_16"/>
    <property type="match status" value="1"/>
</dbReference>
<proteinExistence type="predicted"/>
<gene>
    <name evidence="4" type="ORF">IW245_003226</name>
</gene>
<dbReference type="GO" id="GO:0005737">
    <property type="term" value="C:cytoplasm"/>
    <property type="evidence" value="ECO:0007669"/>
    <property type="project" value="TreeGrafter"/>
</dbReference>
<evidence type="ECO:0000313" key="5">
    <source>
        <dbReference type="Proteomes" id="UP000622552"/>
    </source>
</evidence>
<accession>A0A8J7GI20</accession>
<feature type="domain" description="HTH luxR-type" evidence="3">
    <location>
        <begin position="868"/>
        <end position="933"/>
    </location>
</feature>
<dbReference type="GO" id="GO:0004016">
    <property type="term" value="F:adenylate cyclase activity"/>
    <property type="evidence" value="ECO:0007669"/>
    <property type="project" value="TreeGrafter"/>
</dbReference>
<dbReference type="Proteomes" id="UP000622552">
    <property type="component" value="Unassembled WGS sequence"/>
</dbReference>
<dbReference type="SUPFAM" id="SSF46894">
    <property type="entry name" value="C-terminal effector domain of the bipartite response regulators"/>
    <property type="match status" value="1"/>
</dbReference>
<dbReference type="GO" id="GO:0006355">
    <property type="term" value="P:regulation of DNA-templated transcription"/>
    <property type="evidence" value="ECO:0007669"/>
    <property type="project" value="InterPro"/>
</dbReference>
<dbReference type="AlphaFoldDB" id="A0A8J7GI20"/>
<reference evidence="4" key="1">
    <citation type="submission" date="2020-11" db="EMBL/GenBank/DDBJ databases">
        <title>Sequencing the genomes of 1000 actinobacteria strains.</title>
        <authorList>
            <person name="Klenk H.-P."/>
        </authorList>
    </citation>
    <scope>NUCLEOTIDE SEQUENCE</scope>
    <source>
        <strain evidence="4">DSM 45356</strain>
    </source>
</reference>
<dbReference type="PANTHER" id="PTHR16305:SF35">
    <property type="entry name" value="TRANSCRIPTIONAL ACTIVATOR DOMAIN"/>
    <property type="match status" value="1"/>
</dbReference>
<evidence type="ECO:0000256" key="1">
    <source>
        <dbReference type="ARBA" id="ARBA00022741"/>
    </source>
</evidence>